<dbReference type="PANTHER" id="PTHR37449">
    <property type="match status" value="1"/>
</dbReference>
<keyword evidence="2" id="KW-0132">Cell division</keyword>
<proteinExistence type="predicted"/>
<dbReference type="PANTHER" id="PTHR37449:SF1">
    <property type="entry name" value="OS02G0159950 PROTEIN"/>
    <property type="match status" value="1"/>
</dbReference>
<evidence type="ECO:0000256" key="1">
    <source>
        <dbReference type="SAM" id="MobiDB-lite"/>
    </source>
</evidence>
<feature type="region of interest" description="Disordered" evidence="1">
    <location>
        <begin position="39"/>
        <end position="59"/>
    </location>
</feature>
<dbReference type="OrthoDB" id="5427578at2759"/>
<gene>
    <name evidence="2" type="ORF">OH76DRAFT_1367096</name>
</gene>
<dbReference type="GO" id="GO:0051301">
    <property type="term" value="P:cell division"/>
    <property type="evidence" value="ECO:0007669"/>
    <property type="project" value="UniProtKB-KW"/>
</dbReference>
<sequence>RRLVSNSPAIFNMVSVPLIRKKNPLASFATARTMRVFPVPGGQNLRRPRGGLIPMDPKS</sequence>
<keyword evidence="3" id="KW-1185">Reference proteome</keyword>
<accession>A0A371CHW5</accession>
<dbReference type="AlphaFoldDB" id="A0A371CHW5"/>
<dbReference type="Proteomes" id="UP000256964">
    <property type="component" value="Unassembled WGS sequence"/>
</dbReference>
<evidence type="ECO:0000313" key="3">
    <source>
        <dbReference type="Proteomes" id="UP000256964"/>
    </source>
</evidence>
<dbReference type="EMBL" id="KZ857629">
    <property type="protein sequence ID" value="RDX39861.1"/>
    <property type="molecule type" value="Genomic_DNA"/>
</dbReference>
<protein>
    <submittedName>
        <fullName evidence="2">Cell division control protein 48</fullName>
    </submittedName>
</protein>
<keyword evidence="2" id="KW-0131">Cell cycle</keyword>
<reference evidence="2 3" key="1">
    <citation type="journal article" date="2018" name="Biotechnol. Biofuels">
        <title>Integrative visual omics of the white-rot fungus Polyporus brumalis exposes the biotechnological potential of its oxidative enzymes for delignifying raw plant biomass.</title>
        <authorList>
            <person name="Miyauchi S."/>
            <person name="Rancon A."/>
            <person name="Drula E."/>
            <person name="Hage H."/>
            <person name="Chaduli D."/>
            <person name="Favel A."/>
            <person name="Grisel S."/>
            <person name="Henrissat B."/>
            <person name="Herpoel-Gimbert I."/>
            <person name="Ruiz-Duenas F.J."/>
            <person name="Chevret D."/>
            <person name="Hainaut M."/>
            <person name="Lin J."/>
            <person name="Wang M."/>
            <person name="Pangilinan J."/>
            <person name="Lipzen A."/>
            <person name="Lesage-Meessen L."/>
            <person name="Navarro D."/>
            <person name="Riley R."/>
            <person name="Grigoriev I.V."/>
            <person name="Zhou S."/>
            <person name="Raouche S."/>
            <person name="Rosso M.N."/>
        </authorList>
    </citation>
    <scope>NUCLEOTIDE SEQUENCE [LARGE SCALE GENOMIC DNA]</scope>
    <source>
        <strain evidence="2 3">BRFM 1820</strain>
    </source>
</reference>
<name>A0A371CHW5_9APHY</name>
<evidence type="ECO:0000313" key="2">
    <source>
        <dbReference type="EMBL" id="RDX39861.1"/>
    </source>
</evidence>
<organism evidence="2 3">
    <name type="scientific">Lentinus brumalis</name>
    <dbReference type="NCBI Taxonomy" id="2498619"/>
    <lineage>
        <taxon>Eukaryota</taxon>
        <taxon>Fungi</taxon>
        <taxon>Dikarya</taxon>
        <taxon>Basidiomycota</taxon>
        <taxon>Agaricomycotina</taxon>
        <taxon>Agaricomycetes</taxon>
        <taxon>Polyporales</taxon>
        <taxon>Polyporaceae</taxon>
        <taxon>Lentinus</taxon>
    </lineage>
</organism>
<feature type="non-terminal residue" evidence="2">
    <location>
        <position position="1"/>
    </location>
</feature>